<gene>
    <name evidence="1" type="ORF">E3N88_15975</name>
</gene>
<keyword evidence="2" id="KW-1185">Reference proteome</keyword>
<dbReference type="EMBL" id="SZYD01000008">
    <property type="protein sequence ID" value="KAD5508272.1"/>
    <property type="molecule type" value="Genomic_DNA"/>
</dbReference>
<sequence>MSPDGSKFSKIDRFLVSDHFYHRWPLAILTALSRKWSDHSPLILTTSICDFGPAPFKFYSSLLKIPGIDGIVANALAGCSNVGNPDVILMTKLRKVKAKIKEWRVIRGEIENAQRNKSCWVSNRVNRSGGSIDCNWDWLSPPTTLEELESCMRLTDQVPFTDGRYYINGYGMLTLKACLMSSQLGCYARRLGSRGHSGC</sequence>
<name>A0A5N6P066_9ASTR</name>
<accession>A0A5N6P066</accession>
<dbReference type="Proteomes" id="UP000326396">
    <property type="component" value="Linkage Group LG16"/>
</dbReference>
<comment type="caution">
    <text evidence="1">The sequence shown here is derived from an EMBL/GenBank/DDBJ whole genome shotgun (WGS) entry which is preliminary data.</text>
</comment>
<dbReference type="OrthoDB" id="1432753at2759"/>
<evidence type="ECO:0000313" key="2">
    <source>
        <dbReference type="Proteomes" id="UP000326396"/>
    </source>
</evidence>
<organism evidence="1 2">
    <name type="scientific">Mikania micrantha</name>
    <name type="common">bitter vine</name>
    <dbReference type="NCBI Taxonomy" id="192012"/>
    <lineage>
        <taxon>Eukaryota</taxon>
        <taxon>Viridiplantae</taxon>
        <taxon>Streptophyta</taxon>
        <taxon>Embryophyta</taxon>
        <taxon>Tracheophyta</taxon>
        <taxon>Spermatophyta</taxon>
        <taxon>Magnoliopsida</taxon>
        <taxon>eudicotyledons</taxon>
        <taxon>Gunneridae</taxon>
        <taxon>Pentapetalae</taxon>
        <taxon>asterids</taxon>
        <taxon>campanulids</taxon>
        <taxon>Asterales</taxon>
        <taxon>Asteraceae</taxon>
        <taxon>Asteroideae</taxon>
        <taxon>Heliantheae alliance</taxon>
        <taxon>Eupatorieae</taxon>
        <taxon>Mikania</taxon>
    </lineage>
</organism>
<reference evidence="1 2" key="1">
    <citation type="submission" date="2019-05" db="EMBL/GenBank/DDBJ databases">
        <title>Mikania micrantha, genome provides insights into the molecular mechanism of rapid growth.</title>
        <authorList>
            <person name="Liu B."/>
        </authorList>
    </citation>
    <scope>NUCLEOTIDE SEQUENCE [LARGE SCALE GENOMIC DNA]</scope>
    <source>
        <strain evidence="1">NLD-2019</strain>
        <tissue evidence="1">Leaf</tissue>
    </source>
</reference>
<proteinExistence type="predicted"/>
<dbReference type="AlphaFoldDB" id="A0A5N6P066"/>
<evidence type="ECO:0000313" key="1">
    <source>
        <dbReference type="EMBL" id="KAD5508272.1"/>
    </source>
</evidence>
<protein>
    <submittedName>
        <fullName evidence="1">Uncharacterized protein</fullName>
    </submittedName>
</protein>